<gene>
    <name evidence="1" type="ORF">FA13DRAFT_1705202</name>
</gene>
<dbReference type="EMBL" id="QPFP01000003">
    <property type="protein sequence ID" value="TEB38228.1"/>
    <property type="molecule type" value="Genomic_DNA"/>
</dbReference>
<sequence>MITQLRQPNPEQRRFLYGLARTYNLTCTGEISKKRFWEVTLNEWELRWPLVPDLVGWALLPPEVLDGVLSDTQQAIVEAERVAVSALMRAMMKEEWKWWREE</sequence>
<accession>A0A4Y7TWH1</accession>
<evidence type="ECO:0000313" key="2">
    <source>
        <dbReference type="Proteomes" id="UP000298030"/>
    </source>
</evidence>
<dbReference type="Proteomes" id="UP000298030">
    <property type="component" value="Unassembled WGS sequence"/>
</dbReference>
<protein>
    <submittedName>
        <fullName evidence="1">Uncharacterized protein</fullName>
    </submittedName>
</protein>
<organism evidence="1 2">
    <name type="scientific">Coprinellus micaceus</name>
    <name type="common">Glistening ink-cap mushroom</name>
    <name type="synonym">Coprinus micaceus</name>
    <dbReference type="NCBI Taxonomy" id="71717"/>
    <lineage>
        <taxon>Eukaryota</taxon>
        <taxon>Fungi</taxon>
        <taxon>Dikarya</taxon>
        <taxon>Basidiomycota</taxon>
        <taxon>Agaricomycotina</taxon>
        <taxon>Agaricomycetes</taxon>
        <taxon>Agaricomycetidae</taxon>
        <taxon>Agaricales</taxon>
        <taxon>Agaricineae</taxon>
        <taxon>Psathyrellaceae</taxon>
        <taxon>Coprinellus</taxon>
    </lineage>
</organism>
<dbReference type="AlphaFoldDB" id="A0A4Y7TWH1"/>
<evidence type="ECO:0000313" key="1">
    <source>
        <dbReference type="EMBL" id="TEB38228.1"/>
    </source>
</evidence>
<reference evidence="1 2" key="1">
    <citation type="journal article" date="2019" name="Nat. Ecol. Evol.">
        <title>Megaphylogeny resolves global patterns of mushroom evolution.</title>
        <authorList>
            <person name="Varga T."/>
            <person name="Krizsan K."/>
            <person name="Foldi C."/>
            <person name="Dima B."/>
            <person name="Sanchez-Garcia M."/>
            <person name="Sanchez-Ramirez S."/>
            <person name="Szollosi G.J."/>
            <person name="Szarkandi J.G."/>
            <person name="Papp V."/>
            <person name="Albert L."/>
            <person name="Andreopoulos W."/>
            <person name="Angelini C."/>
            <person name="Antonin V."/>
            <person name="Barry K.W."/>
            <person name="Bougher N.L."/>
            <person name="Buchanan P."/>
            <person name="Buyck B."/>
            <person name="Bense V."/>
            <person name="Catcheside P."/>
            <person name="Chovatia M."/>
            <person name="Cooper J."/>
            <person name="Damon W."/>
            <person name="Desjardin D."/>
            <person name="Finy P."/>
            <person name="Geml J."/>
            <person name="Haridas S."/>
            <person name="Hughes K."/>
            <person name="Justo A."/>
            <person name="Karasinski D."/>
            <person name="Kautmanova I."/>
            <person name="Kiss B."/>
            <person name="Kocsube S."/>
            <person name="Kotiranta H."/>
            <person name="LaButti K.M."/>
            <person name="Lechner B.E."/>
            <person name="Liimatainen K."/>
            <person name="Lipzen A."/>
            <person name="Lukacs Z."/>
            <person name="Mihaltcheva S."/>
            <person name="Morgado L.N."/>
            <person name="Niskanen T."/>
            <person name="Noordeloos M.E."/>
            <person name="Ohm R.A."/>
            <person name="Ortiz-Santana B."/>
            <person name="Ovrebo C."/>
            <person name="Racz N."/>
            <person name="Riley R."/>
            <person name="Savchenko A."/>
            <person name="Shiryaev A."/>
            <person name="Soop K."/>
            <person name="Spirin V."/>
            <person name="Szebenyi C."/>
            <person name="Tomsovsky M."/>
            <person name="Tulloss R.E."/>
            <person name="Uehling J."/>
            <person name="Grigoriev I.V."/>
            <person name="Vagvolgyi C."/>
            <person name="Papp T."/>
            <person name="Martin F.M."/>
            <person name="Miettinen O."/>
            <person name="Hibbett D.S."/>
            <person name="Nagy L.G."/>
        </authorList>
    </citation>
    <scope>NUCLEOTIDE SEQUENCE [LARGE SCALE GENOMIC DNA]</scope>
    <source>
        <strain evidence="1 2">FP101781</strain>
    </source>
</reference>
<proteinExistence type="predicted"/>
<name>A0A4Y7TWH1_COPMI</name>
<comment type="caution">
    <text evidence="1">The sequence shown here is derived from an EMBL/GenBank/DDBJ whole genome shotgun (WGS) entry which is preliminary data.</text>
</comment>
<keyword evidence="2" id="KW-1185">Reference proteome</keyword>